<evidence type="ECO:0000256" key="1">
    <source>
        <dbReference type="ARBA" id="ARBA00010928"/>
    </source>
</evidence>
<dbReference type="OrthoDB" id="9783105at2"/>
<reference evidence="5 6" key="1">
    <citation type="submission" date="2018-11" db="EMBL/GenBank/DDBJ databases">
        <title>Genomic Encyclopedia of Type Strains, Phase IV (KMG-IV): sequencing the most valuable type-strain genomes for metagenomic binning, comparative biology and taxonomic classification.</title>
        <authorList>
            <person name="Goeker M."/>
        </authorList>
    </citation>
    <scope>NUCLEOTIDE SEQUENCE [LARGE SCALE GENOMIC DNA]</scope>
    <source>
        <strain evidence="5 6">DSM 26537</strain>
    </source>
</reference>
<dbReference type="PANTHER" id="PTHR43708">
    <property type="entry name" value="CONSERVED EXPRESSED OXIDOREDUCTASE (EUROFUNG)"/>
    <property type="match status" value="1"/>
</dbReference>
<dbReference type="GO" id="GO:0016491">
    <property type="term" value="F:oxidoreductase activity"/>
    <property type="evidence" value="ECO:0007669"/>
    <property type="project" value="UniProtKB-KW"/>
</dbReference>
<protein>
    <submittedName>
        <fullName evidence="5">Putative dehydrogenase</fullName>
    </submittedName>
</protein>
<evidence type="ECO:0000256" key="2">
    <source>
        <dbReference type="ARBA" id="ARBA00023002"/>
    </source>
</evidence>
<evidence type="ECO:0000259" key="3">
    <source>
        <dbReference type="Pfam" id="PF01408"/>
    </source>
</evidence>
<sequence length="354" mass="40247">MSQTIVNVGLIGYGFGGQVFHGPILTSVPGFNLYMVYETKHANIELIKKRHPDAKVVSDVNEIFESKDIHLVIVATPNIVHFSYAKKAMENGKNVLVEKPFTCTSKEADELIAISRKTNKLLTVNHNRRWDSDFRTVEKIIKNNLLGEIIEYEAHYDRFKPETGDNWRFQKASPAGGTLYDLGSHLIDQAQHLFGLPEEIFGYVDVQREKSEVVDSFEVILKYQDLKVTLKSGMIVREPAPHFCLNGRKGSFVKYGMDVQEEELILGKVPDECEDWGREPEAIHGKINTEMGGVHITGTVESEAGDYRELYRNIYQALTGNEELAVTAQQARNTIRIIELAEQSSKEKRWVRFE</sequence>
<dbReference type="SUPFAM" id="SSF55347">
    <property type="entry name" value="Glyceraldehyde-3-phosphate dehydrogenase-like, C-terminal domain"/>
    <property type="match status" value="1"/>
</dbReference>
<dbReference type="RefSeq" id="WP_123610165.1">
    <property type="nucleotide sequence ID" value="NZ_RJVG01000009.1"/>
</dbReference>
<comment type="caution">
    <text evidence="5">The sequence shown here is derived from an EMBL/GenBank/DDBJ whole genome shotgun (WGS) entry which is preliminary data.</text>
</comment>
<dbReference type="AlphaFoldDB" id="A0A3N1XGG0"/>
<dbReference type="InterPro" id="IPR000683">
    <property type="entry name" value="Gfo/Idh/MocA-like_OxRdtase_N"/>
</dbReference>
<dbReference type="InterPro" id="IPR051317">
    <property type="entry name" value="Gfo/Idh/MocA_oxidoreduct"/>
</dbReference>
<dbReference type="Pfam" id="PF01408">
    <property type="entry name" value="GFO_IDH_MocA"/>
    <property type="match status" value="1"/>
</dbReference>
<name>A0A3N1XGG0_9FIRM</name>
<feature type="domain" description="Gfo/Idh/MocA-like oxidoreductase N-terminal" evidence="3">
    <location>
        <begin position="6"/>
        <end position="126"/>
    </location>
</feature>
<dbReference type="Gene3D" id="3.40.50.720">
    <property type="entry name" value="NAD(P)-binding Rossmann-like Domain"/>
    <property type="match status" value="1"/>
</dbReference>
<evidence type="ECO:0000313" key="5">
    <source>
        <dbReference type="EMBL" id="ROR25794.1"/>
    </source>
</evidence>
<keyword evidence="6" id="KW-1185">Reference proteome</keyword>
<dbReference type="GO" id="GO:0000166">
    <property type="term" value="F:nucleotide binding"/>
    <property type="evidence" value="ECO:0007669"/>
    <property type="project" value="InterPro"/>
</dbReference>
<dbReference type="PANTHER" id="PTHR43708:SF5">
    <property type="entry name" value="CONSERVED EXPRESSED OXIDOREDUCTASE (EUROFUNG)-RELATED"/>
    <property type="match status" value="1"/>
</dbReference>
<dbReference type="Pfam" id="PF02894">
    <property type="entry name" value="GFO_IDH_MocA_C"/>
    <property type="match status" value="1"/>
</dbReference>
<dbReference type="InterPro" id="IPR036291">
    <property type="entry name" value="NAD(P)-bd_dom_sf"/>
</dbReference>
<dbReference type="InterPro" id="IPR004104">
    <property type="entry name" value="Gfo/Idh/MocA-like_OxRdtase_C"/>
</dbReference>
<dbReference type="EMBL" id="RJVG01000009">
    <property type="protein sequence ID" value="ROR25794.1"/>
    <property type="molecule type" value="Genomic_DNA"/>
</dbReference>
<evidence type="ECO:0000313" key="6">
    <source>
        <dbReference type="Proteomes" id="UP000273083"/>
    </source>
</evidence>
<comment type="similarity">
    <text evidence="1">Belongs to the Gfo/Idh/MocA family.</text>
</comment>
<dbReference type="SUPFAM" id="SSF51735">
    <property type="entry name" value="NAD(P)-binding Rossmann-fold domains"/>
    <property type="match status" value="1"/>
</dbReference>
<evidence type="ECO:0000259" key="4">
    <source>
        <dbReference type="Pfam" id="PF02894"/>
    </source>
</evidence>
<keyword evidence="2" id="KW-0560">Oxidoreductase</keyword>
<organism evidence="5 6">
    <name type="scientific">Mobilisporobacter senegalensis</name>
    <dbReference type="NCBI Taxonomy" id="1329262"/>
    <lineage>
        <taxon>Bacteria</taxon>
        <taxon>Bacillati</taxon>
        <taxon>Bacillota</taxon>
        <taxon>Clostridia</taxon>
        <taxon>Lachnospirales</taxon>
        <taxon>Lachnospiraceae</taxon>
        <taxon>Mobilisporobacter</taxon>
    </lineage>
</organism>
<accession>A0A3N1XGG0</accession>
<feature type="domain" description="Gfo/Idh/MocA-like oxidoreductase C-terminal" evidence="4">
    <location>
        <begin position="139"/>
        <end position="352"/>
    </location>
</feature>
<gene>
    <name evidence="5" type="ORF">EDD66_1093</name>
</gene>
<proteinExistence type="inferred from homology"/>
<dbReference type="Proteomes" id="UP000273083">
    <property type="component" value="Unassembled WGS sequence"/>
</dbReference>
<dbReference type="Gene3D" id="3.30.360.10">
    <property type="entry name" value="Dihydrodipicolinate Reductase, domain 2"/>
    <property type="match status" value="1"/>
</dbReference>